<dbReference type="AlphaFoldDB" id="A0A218P2J8"/>
<dbReference type="OrthoDB" id="102524at2157"/>
<proteinExistence type="predicted"/>
<keyword evidence="1" id="KW-0812">Transmembrane</keyword>
<protein>
    <recommendedName>
        <fullName evidence="4">VanZ-like domain-containing protein</fullName>
    </recommendedName>
</protein>
<keyword evidence="1" id="KW-0472">Membrane</keyword>
<feature type="transmembrane region" description="Helical" evidence="1">
    <location>
        <begin position="71"/>
        <end position="92"/>
    </location>
</feature>
<evidence type="ECO:0008006" key="4">
    <source>
        <dbReference type="Google" id="ProtNLM"/>
    </source>
</evidence>
<gene>
    <name evidence="2" type="ORF">A3L02_06015</name>
</gene>
<name>A0A218P2J8_THECE</name>
<reference evidence="2 3" key="1">
    <citation type="submission" date="2016-03" db="EMBL/GenBank/DDBJ databases">
        <title>Complete genome sequence of Thermococcus celer.</title>
        <authorList>
            <person name="Oger P.M."/>
        </authorList>
    </citation>
    <scope>NUCLEOTIDE SEQUENCE [LARGE SCALE GENOMIC DNA]</scope>
    <source>
        <strain evidence="2 3">Vu 13</strain>
    </source>
</reference>
<keyword evidence="1" id="KW-1133">Transmembrane helix</keyword>
<dbReference type="PANTHER" id="PTHR28008">
    <property type="entry name" value="DOMAIN PROTEIN, PUTATIVE (AFU_ORTHOLOGUE AFUA_3G10980)-RELATED"/>
    <property type="match status" value="1"/>
</dbReference>
<organism evidence="2 3">
    <name type="scientific">Thermococcus celer Vu 13 = JCM 8558</name>
    <dbReference type="NCBI Taxonomy" id="1293037"/>
    <lineage>
        <taxon>Archaea</taxon>
        <taxon>Methanobacteriati</taxon>
        <taxon>Methanobacteriota</taxon>
        <taxon>Thermococci</taxon>
        <taxon>Thermococcales</taxon>
        <taxon>Thermococcaceae</taxon>
        <taxon>Thermococcus</taxon>
    </lineage>
</organism>
<dbReference type="GeneID" id="33324296"/>
<evidence type="ECO:0000313" key="2">
    <source>
        <dbReference type="EMBL" id="ASI99150.1"/>
    </source>
</evidence>
<evidence type="ECO:0000313" key="3">
    <source>
        <dbReference type="Proteomes" id="UP000197156"/>
    </source>
</evidence>
<dbReference type="EMBL" id="CP014854">
    <property type="protein sequence ID" value="ASI99150.1"/>
    <property type="molecule type" value="Genomic_DNA"/>
</dbReference>
<dbReference type="RefSeq" id="WP_088863093.1">
    <property type="nucleotide sequence ID" value="NZ_CP014854.1"/>
</dbReference>
<dbReference type="KEGG" id="tce:A3L02_06015"/>
<evidence type="ECO:0000256" key="1">
    <source>
        <dbReference type="SAM" id="Phobius"/>
    </source>
</evidence>
<feature type="transmembrane region" description="Helical" evidence="1">
    <location>
        <begin position="39"/>
        <end position="59"/>
    </location>
</feature>
<sequence length="111" mass="12562">MRRVVLASYLLFLLLLNVAPVPSSPVQNGDKMGHLLEFFLLGLLGWPLWSYLLPFPVLLEFLQLLVPWRTFSLADMGANLIGLVAGLLLGWWHEGRHEGAEVRDEGRDRPD</sequence>
<dbReference type="Proteomes" id="UP000197156">
    <property type="component" value="Chromosome"/>
</dbReference>
<accession>A0A218P2J8</accession>
<dbReference type="PANTHER" id="PTHR28008:SF1">
    <property type="entry name" value="DOMAIN PROTEIN, PUTATIVE (AFU_ORTHOLOGUE AFUA_3G10980)-RELATED"/>
    <property type="match status" value="1"/>
</dbReference>
<keyword evidence="3" id="KW-1185">Reference proteome</keyword>